<evidence type="ECO:0000313" key="5">
    <source>
        <dbReference type="EMBL" id="ABB23743.1"/>
    </source>
</evidence>
<dbReference type="InterPro" id="IPR029063">
    <property type="entry name" value="SAM-dependent_MTases_sf"/>
</dbReference>
<keyword evidence="6" id="KW-1185">Reference proteome</keyword>
<dbReference type="KEGG" id="plt:Plut_0879"/>
<dbReference type="PANTHER" id="PTHR43619">
    <property type="entry name" value="S-ADENOSYL-L-METHIONINE-DEPENDENT METHYLTRANSFERASE YKTD-RELATED"/>
    <property type="match status" value="1"/>
</dbReference>
<evidence type="ECO:0000256" key="2">
    <source>
        <dbReference type="ARBA" id="ARBA00022603"/>
    </source>
</evidence>
<dbReference type="NCBIfam" id="TIGR00027">
    <property type="entry name" value="mthyl_TIGR00027"/>
    <property type="match status" value="1"/>
</dbReference>
<dbReference type="PANTHER" id="PTHR43619:SF2">
    <property type="entry name" value="S-ADENOSYL-L-METHIONINE-DEPENDENT METHYLTRANSFERASES SUPERFAMILY PROTEIN"/>
    <property type="match status" value="1"/>
</dbReference>
<dbReference type="Proteomes" id="UP000002709">
    <property type="component" value="Chromosome"/>
</dbReference>
<organism evidence="5 6">
    <name type="scientific">Chlorobium luteolum (strain DSM 273 / BCRC 81028 / 2530)</name>
    <name type="common">Pelodictyon luteolum</name>
    <dbReference type="NCBI Taxonomy" id="319225"/>
    <lineage>
        <taxon>Bacteria</taxon>
        <taxon>Pseudomonadati</taxon>
        <taxon>Chlorobiota</taxon>
        <taxon>Chlorobiia</taxon>
        <taxon>Chlorobiales</taxon>
        <taxon>Chlorobiaceae</taxon>
        <taxon>Chlorobium/Pelodictyon group</taxon>
        <taxon>Pelodictyon</taxon>
    </lineage>
</organism>
<evidence type="ECO:0000256" key="4">
    <source>
        <dbReference type="RuleBase" id="RU362030"/>
    </source>
</evidence>
<protein>
    <recommendedName>
        <fullName evidence="4">S-adenosyl-L-methionine-dependent methyltransferase</fullName>
        <ecNumber evidence="4">2.1.1.-</ecNumber>
    </recommendedName>
</protein>
<dbReference type="EC" id="2.1.1.-" evidence="4"/>
<dbReference type="Gene3D" id="3.40.50.150">
    <property type="entry name" value="Vaccinia Virus protein VP39"/>
    <property type="match status" value="1"/>
</dbReference>
<dbReference type="EMBL" id="CP000096">
    <property type="protein sequence ID" value="ABB23743.1"/>
    <property type="molecule type" value="Genomic_DNA"/>
</dbReference>
<evidence type="ECO:0000256" key="1">
    <source>
        <dbReference type="ARBA" id="ARBA00008138"/>
    </source>
</evidence>
<dbReference type="STRING" id="319225.Plut_0879"/>
<sequence>MLPFLRESRLKGDELAALVSKEHCYAAAYHAIAILERVGVISAGKQSAIEPHALARSHVECLAGTANWVAAARAQESRRPDRLFDDPLAGQLAGEGGFGWIAKRAHWVDGLAIRTRFFDDFLRDATRSGAIRQVVSLASGLDIRAWCLDWPEGVRILELDRQVVLAKKLHTADTAGYRGCPHATFISADLTAGWTHLLLDERLGFDPAEPTAWLLEGLLVYLERHHVERLLDDVAELSTTGSRLGIDLVSGSVLDPRRNFLWLKELREQGCPWRFGTDEPAALLECQGWDASVVALEEAERRYGRSSSDSPMQGSYYRFVTAYRKRCDR</sequence>
<dbReference type="GO" id="GO:0008168">
    <property type="term" value="F:methyltransferase activity"/>
    <property type="evidence" value="ECO:0007669"/>
    <property type="project" value="UniProtKB-UniRule"/>
</dbReference>
<evidence type="ECO:0000313" key="6">
    <source>
        <dbReference type="Proteomes" id="UP000002709"/>
    </source>
</evidence>
<comment type="similarity">
    <text evidence="1 4">Belongs to the UPF0677 family.</text>
</comment>
<name>Q3B4I8_CHLL3</name>
<proteinExistence type="inferred from homology"/>
<evidence type="ECO:0000256" key="3">
    <source>
        <dbReference type="ARBA" id="ARBA00022679"/>
    </source>
</evidence>
<dbReference type="Pfam" id="PF04072">
    <property type="entry name" value="LCM"/>
    <property type="match status" value="1"/>
</dbReference>
<dbReference type="AlphaFoldDB" id="Q3B4I8"/>
<comment type="function">
    <text evidence="4">Exhibits S-adenosyl-L-methionine-dependent methyltransferase activity.</text>
</comment>
<dbReference type="InterPro" id="IPR011610">
    <property type="entry name" value="SAM_mthyl_Trfase_ML2640-like"/>
</dbReference>
<keyword evidence="4" id="KW-0949">S-adenosyl-L-methionine</keyword>
<keyword evidence="3" id="KW-0808">Transferase</keyword>
<keyword evidence="2 4" id="KW-0489">Methyltransferase</keyword>
<dbReference type="eggNOG" id="COG3315">
    <property type="taxonomic scope" value="Bacteria"/>
</dbReference>
<dbReference type="HOGENOM" id="CLU_056160_2_0_10"/>
<dbReference type="InterPro" id="IPR007213">
    <property type="entry name" value="Ppm1/Ppm2/Tcmp"/>
</dbReference>
<dbReference type="GO" id="GO:0032259">
    <property type="term" value="P:methylation"/>
    <property type="evidence" value="ECO:0007669"/>
    <property type="project" value="UniProtKB-KW"/>
</dbReference>
<reference evidence="5" key="2">
    <citation type="submission" date="2005-10" db="EMBL/GenBank/DDBJ databases">
        <title>Complete sequence of Pelodictyon luteolum DSM 273.</title>
        <authorList>
            <consortium name="US DOE Joint Genome Institute"/>
            <person name="Copeland A."/>
            <person name="Lucas S."/>
            <person name="Lapidus A."/>
            <person name="Barry K."/>
            <person name="Detter J.C."/>
            <person name="Glavina T."/>
            <person name="Hammon N."/>
            <person name="Israni S."/>
            <person name="Pitluck S."/>
            <person name="Bryant D."/>
            <person name="Schmutz J."/>
            <person name="Larimer F."/>
            <person name="Land M."/>
            <person name="Kyrpides N."/>
            <person name="Ivanova N."/>
            <person name="Richardson P."/>
        </authorList>
    </citation>
    <scope>NUCLEOTIDE SEQUENCE</scope>
    <source>
        <strain evidence="5">DSM 273</strain>
    </source>
</reference>
<gene>
    <name evidence="5" type="ordered locus">Plut_0879</name>
</gene>
<reference evidence="5" key="1">
    <citation type="submission" date="2005-08" db="EMBL/GenBank/DDBJ databases">
        <authorList>
            <person name="Copeland A."/>
            <person name="Lucas S."/>
            <person name="Lapidus A."/>
            <person name="Barry K."/>
            <person name="Detter J.C."/>
            <person name="Glavina T."/>
            <person name="Hammon N."/>
            <person name="Israni S."/>
            <person name="Pitluck S."/>
            <person name="Bryant D."/>
            <person name="Schmutz J."/>
            <person name="Larimer F."/>
            <person name="Land M."/>
            <person name="Ivanova N."/>
            <person name="Richardson P."/>
        </authorList>
    </citation>
    <scope>NUCLEOTIDE SEQUENCE</scope>
    <source>
        <strain evidence="5">DSM 273</strain>
    </source>
</reference>
<dbReference type="SUPFAM" id="SSF53335">
    <property type="entry name" value="S-adenosyl-L-methionine-dependent methyltransferases"/>
    <property type="match status" value="1"/>
</dbReference>
<accession>Q3B4I8</accession>